<dbReference type="SUPFAM" id="SSF48403">
    <property type="entry name" value="Ankyrin repeat"/>
    <property type="match status" value="1"/>
</dbReference>
<reference evidence="1" key="1">
    <citation type="submission" date="2023-10" db="EMBL/GenBank/DDBJ databases">
        <authorList>
            <person name="Chen Y."/>
            <person name="Shah S."/>
            <person name="Dougan E. K."/>
            <person name="Thang M."/>
            <person name="Chan C."/>
        </authorList>
    </citation>
    <scope>NUCLEOTIDE SEQUENCE [LARGE SCALE GENOMIC DNA]</scope>
</reference>
<name>A0ABN9VMN6_9DINO</name>
<comment type="caution">
    <text evidence="1">The sequence shown here is derived from an EMBL/GenBank/DDBJ whole genome shotgun (WGS) entry which is preliminary data.</text>
</comment>
<dbReference type="InterPro" id="IPR036770">
    <property type="entry name" value="Ankyrin_rpt-contain_sf"/>
</dbReference>
<protein>
    <recommendedName>
        <fullName evidence="3">ANK_REP_REGION domain-containing protein</fullName>
    </recommendedName>
</protein>
<sequence>RVQLLLQLCHRADAAAMGALPYFDISWALIVAVAAEGDHGGGGAALLEHPAPSCRPLWGATAELTRLLSEELGRLELRSSFVHGELMPSICGKGSHKAPSPDDLPATGLQAAVRHQAGEIVARQRNISGAVDWGAACTGADHDAEDSDVPNDKDASPFCPRVLFQATIKATKPDLLSALLLESGTDVHAVDLKGNSVMHFWARATIGRDHLMTIGAELLGAGADLNAQRTDGMSPLHHVSARTAAAGGSTSTRATDALQLCPPPLPRHAHRRQALGLEATDHQDCLGGSPNAARQAKRRPVCGRLGGAPRLARAFVRRRIVGALVSSRREKITRSPRPAPASQGTISPRALRVRRLPSPPVVCRSGAPLPPRARRGCLELASSALLPPQTLWVMKK</sequence>
<dbReference type="Gene3D" id="1.25.40.20">
    <property type="entry name" value="Ankyrin repeat-containing domain"/>
    <property type="match status" value="1"/>
</dbReference>
<gene>
    <name evidence="1" type="ORF">PCOR1329_LOCUS59445</name>
</gene>
<organism evidence="1 2">
    <name type="scientific">Prorocentrum cordatum</name>
    <dbReference type="NCBI Taxonomy" id="2364126"/>
    <lineage>
        <taxon>Eukaryota</taxon>
        <taxon>Sar</taxon>
        <taxon>Alveolata</taxon>
        <taxon>Dinophyceae</taxon>
        <taxon>Prorocentrales</taxon>
        <taxon>Prorocentraceae</taxon>
        <taxon>Prorocentrum</taxon>
    </lineage>
</organism>
<feature type="non-terminal residue" evidence="1">
    <location>
        <position position="1"/>
    </location>
</feature>
<proteinExistence type="predicted"/>
<evidence type="ECO:0000313" key="2">
    <source>
        <dbReference type="Proteomes" id="UP001189429"/>
    </source>
</evidence>
<dbReference type="EMBL" id="CAUYUJ010017411">
    <property type="protein sequence ID" value="CAK0874606.1"/>
    <property type="molecule type" value="Genomic_DNA"/>
</dbReference>
<accession>A0ABN9VMN6</accession>
<evidence type="ECO:0000313" key="1">
    <source>
        <dbReference type="EMBL" id="CAK0874606.1"/>
    </source>
</evidence>
<keyword evidence="2" id="KW-1185">Reference proteome</keyword>
<dbReference type="Proteomes" id="UP001189429">
    <property type="component" value="Unassembled WGS sequence"/>
</dbReference>
<evidence type="ECO:0008006" key="3">
    <source>
        <dbReference type="Google" id="ProtNLM"/>
    </source>
</evidence>